<accession>A0AAV0AYG2</accession>
<dbReference type="Pfam" id="PF00533">
    <property type="entry name" value="BRCT"/>
    <property type="match status" value="1"/>
</dbReference>
<dbReference type="InterPro" id="IPR036420">
    <property type="entry name" value="BRCT_dom_sf"/>
</dbReference>
<dbReference type="GO" id="GO:0034044">
    <property type="term" value="C:exomer complex"/>
    <property type="evidence" value="ECO:0007669"/>
    <property type="project" value="TreeGrafter"/>
</dbReference>
<dbReference type="SUPFAM" id="SSF52113">
    <property type="entry name" value="BRCT domain"/>
    <property type="match status" value="1"/>
</dbReference>
<reference evidence="4" key="1">
    <citation type="submission" date="2022-06" db="EMBL/GenBank/DDBJ databases">
        <authorList>
            <consortium name="SYNGENTA / RWTH Aachen University"/>
        </authorList>
    </citation>
    <scope>NUCLEOTIDE SEQUENCE</scope>
</reference>
<dbReference type="InterPro" id="IPR003961">
    <property type="entry name" value="FN3_dom"/>
</dbReference>
<feature type="domain" description="BRCT" evidence="2">
    <location>
        <begin position="184"/>
        <end position="289"/>
    </location>
</feature>
<dbReference type="CDD" id="cd13945">
    <property type="entry name" value="Chs5_N"/>
    <property type="match status" value="1"/>
</dbReference>
<dbReference type="EMBL" id="CALTRL010002019">
    <property type="protein sequence ID" value="CAH7674470.1"/>
    <property type="molecule type" value="Genomic_DNA"/>
</dbReference>
<evidence type="ECO:0000256" key="1">
    <source>
        <dbReference type="SAM" id="MobiDB-lite"/>
    </source>
</evidence>
<feature type="region of interest" description="Disordered" evidence="1">
    <location>
        <begin position="462"/>
        <end position="531"/>
    </location>
</feature>
<sequence length="659" mass="71108">KNLIMTSNGYTLAHPADLDGETSYTFTCGKIDAGIAVLIGSRAHLIEFPSLLLPPGCEPGSIVSITCARDQEAEKVQAESFWDLQNKIHTEFGLKTPETPILRLRSVTQTSVTLEWDKLDLAQSKLLSLAIWKNGQRLGAITNPNSSTSTKLSGLDLDTEYSFHLVMKTTGGIFNSKTIKVKTHSLDDTSGINVCFGVVLPQDTLEQARLAVEKLNARWTEKIQIDTTHFVCTMPHNPQQNTDKSTQPNSFPSLEYQRALQLSIPIVQPTWLLACLTERKMVPIAAHYLGAQPPNLSSISSSSSIASASSRRFSKVSAHQGTGSESERLPRQSGSTPSSPSAPRTSKENTGRSRAGTTTSTVISSQADTPRLPSTEPGVSSLPVITESSDPSDRPVSGQQTRGVNGNEEHDAKHTKDTMANFRIDPFRSSISTNAIDSMEQPSIPPARQSGISDILNEIVDAPENDGYDPAISSLQETKKTTAVATESQNKPEDLRSDGVFLTPSKKNSEIIKQQNGSDDLEDDPFSATSPTVSHLYLDEVPGHPQLNILPATPSPATFKQTDVPSSPLAASFATIDFKAKEPSSAADQNEEEVPTASELANKFGNFSMSGQISPKSVEFVGKDDEHEISLELPSKTSEEIPINSPHGDVGTSFQLSLS</sequence>
<name>A0AAV0AYG2_PHAPC</name>
<dbReference type="GO" id="GO:0046983">
    <property type="term" value="F:protein dimerization activity"/>
    <property type="evidence" value="ECO:0007669"/>
    <property type="project" value="InterPro"/>
</dbReference>
<dbReference type="GO" id="GO:0000747">
    <property type="term" value="P:conjugation with cellular fusion"/>
    <property type="evidence" value="ECO:0007669"/>
    <property type="project" value="TreeGrafter"/>
</dbReference>
<feature type="non-terminal residue" evidence="4">
    <location>
        <position position="1"/>
    </location>
</feature>
<dbReference type="Pfam" id="PF16893">
    <property type="entry name" value="fn3_2"/>
    <property type="match status" value="1"/>
</dbReference>
<dbReference type="InterPro" id="IPR031669">
    <property type="entry name" value="Fn3_2"/>
</dbReference>
<feature type="compositionally biased region" description="Basic and acidic residues" evidence="1">
    <location>
        <begin position="407"/>
        <end position="417"/>
    </location>
</feature>
<dbReference type="Gene3D" id="6.20.120.50">
    <property type="match status" value="1"/>
</dbReference>
<protein>
    <submittedName>
        <fullName evidence="4">Expressed protein</fullName>
    </submittedName>
</protein>
<organism evidence="4 5">
    <name type="scientific">Phakopsora pachyrhizi</name>
    <name type="common">Asian soybean rust disease fungus</name>
    <dbReference type="NCBI Taxonomy" id="170000"/>
    <lineage>
        <taxon>Eukaryota</taxon>
        <taxon>Fungi</taxon>
        <taxon>Dikarya</taxon>
        <taxon>Basidiomycota</taxon>
        <taxon>Pucciniomycotina</taxon>
        <taxon>Pucciniomycetes</taxon>
        <taxon>Pucciniales</taxon>
        <taxon>Phakopsoraceae</taxon>
        <taxon>Phakopsora</taxon>
    </lineage>
</organism>
<evidence type="ECO:0000313" key="5">
    <source>
        <dbReference type="Proteomes" id="UP001153365"/>
    </source>
</evidence>
<dbReference type="GO" id="GO:0006893">
    <property type="term" value="P:Golgi to plasma membrane transport"/>
    <property type="evidence" value="ECO:0007669"/>
    <property type="project" value="TreeGrafter"/>
</dbReference>
<dbReference type="Pfam" id="PF16892">
    <property type="entry name" value="CHS5_N"/>
    <property type="match status" value="1"/>
</dbReference>
<evidence type="ECO:0000313" key="4">
    <source>
        <dbReference type="EMBL" id="CAH7674470.1"/>
    </source>
</evidence>
<feature type="region of interest" description="Disordered" evidence="1">
    <location>
        <begin position="634"/>
        <end position="659"/>
    </location>
</feature>
<dbReference type="GO" id="GO:0005802">
    <property type="term" value="C:trans-Golgi network"/>
    <property type="evidence" value="ECO:0007669"/>
    <property type="project" value="TreeGrafter"/>
</dbReference>
<dbReference type="SMART" id="SM00292">
    <property type="entry name" value="BRCT"/>
    <property type="match status" value="1"/>
</dbReference>
<keyword evidence="5" id="KW-1185">Reference proteome</keyword>
<gene>
    <name evidence="4" type="ORF">PPACK8108_LOCUS9381</name>
</gene>
<dbReference type="PANTHER" id="PTHR47351:SF1">
    <property type="entry name" value="CHITIN BIOSYNTHESIS PROTEIN CHS5"/>
    <property type="match status" value="1"/>
</dbReference>
<proteinExistence type="predicted"/>
<dbReference type="Gene3D" id="2.60.40.10">
    <property type="entry name" value="Immunoglobulins"/>
    <property type="match status" value="1"/>
</dbReference>
<dbReference type="PANTHER" id="PTHR47351">
    <property type="entry name" value="CHITIN BIOSYNTHESIS PROTEIN CHS5"/>
    <property type="match status" value="1"/>
</dbReference>
<dbReference type="Proteomes" id="UP001153365">
    <property type="component" value="Unassembled WGS sequence"/>
</dbReference>
<dbReference type="InterPro" id="IPR031673">
    <property type="entry name" value="Chs5_N"/>
</dbReference>
<evidence type="ECO:0000259" key="2">
    <source>
        <dbReference type="PROSITE" id="PS50172"/>
    </source>
</evidence>
<feature type="compositionally biased region" description="Low complexity" evidence="1">
    <location>
        <begin position="352"/>
        <end position="361"/>
    </location>
</feature>
<comment type="caution">
    <text evidence="4">The sequence shown here is derived from an EMBL/GenBank/DDBJ whole genome shotgun (WGS) entry which is preliminary data.</text>
</comment>
<dbReference type="Gene3D" id="3.40.50.10190">
    <property type="entry name" value="BRCT domain"/>
    <property type="match status" value="1"/>
</dbReference>
<dbReference type="InterPro" id="IPR052827">
    <property type="entry name" value="CHS_Export/Cell_Fusion_Reg"/>
</dbReference>
<dbReference type="AlphaFoldDB" id="A0AAV0AYG2"/>
<dbReference type="InterPro" id="IPR013783">
    <property type="entry name" value="Ig-like_fold"/>
</dbReference>
<dbReference type="CDD" id="cd00063">
    <property type="entry name" value="FN3"/>
    <property type="match status" value="1"/>
</dbReference>
<dbReference type="InterPro" id="IPR001357">
    <property type="entry name" value="BRCT_dom"/>
</dbReference>
<dbReference type="InterPro" id="IPR036116">
    <property type="entry name" value="FN3_sf"/>
</dbReference>
<feature type="compositionally biased region" description="Polar residues" evidence="1">
    <location>
        <begin position="473"/>
        <end position="489"/>
    </location>
</feature>
<dbReference type="SUPFAM" id="SSF49265">
    <property type="entry name" value="Fibronectin type III"/>
    <property type="match status" value="1"/>
</dbReference>
<feature type="compositionally biased region" description="Low complexity" evidence="1">
    <location>
        <begin position="331"/>
        <end position="344"/>
    </location>
</feature>
<feature type="region of interest" description="Disordered" evidence="1">
    <location>
        <begin position="311"/>
        <end position="422"/>
    </location>
</feature>
<dbReference type="PROSITE" id="PS50853">
    <property type="entry name" value="FN3"/>
    <property type="match status" value="1"/>
</dbReference>
<evidence type="ECO:0000259" key="3">
    <source>
        <dbReference type="PROSITE" id="PS50853"/>
    </source>
</evidence>
<feature type="domain" description="Fibronectin type-III" evidence="3">
    <location>
        <begin position="96"/>
        <end position="189"/>
    </location>
</feature>
<dbReference type="PROSITE" id="PS50172">
    <property type="entry name" value="BRCT"/>
    <property type="match status" value="1"/>
</dbReference>